<comment type="caution">
    <text evidence="6">Lacks conserved residue(s) required for the propagation of feature annotation.</text>
</comment>
<reference evidence="8 9" key="1">
    <citation type="journal article" date="2018" name="Sci. Rep.">
        <title>Genomic signatures of local adaptation to the degree of environmental predictability in rotifers.</title>
        <authorList>
            <person name="Franch-Gras L."/>
            <person name="Hahn C."/>
            <person name="Garcia-Roger E.M."/>
            <person name="Carmona M.J."/>
            <person name="Serra M."/>
            <person name="Gomez A."/>
        </authorList>
    </citation>
    <scope>NUCLEOTIDE SEQUENCE [LARGE SCALE GENOMIC DNA]</scope>
    <source>
        <strain evidence="8">HYR1</strain>
    </source>
</reference>
<evidence type="ECO:0000256" key="1">
    <source>
        <dbReference type="ARBA" id="ARBA00004141"/>
    </source>
</evidence>
<dbReference type="InterPro" id="IPR007632">
    <property type="entry name" value="Anoctamin"/>
</dbReference>
<accession>A0A3M7QXF5</accession>
<feature type="transmembrane region" description="Helical" evidence="6">
    <location>
        <begin position="460"/>
        <end position="489"/>
    </location>
</feature>
<comment type="subcellular location">
    <subcellularLocation>
        <location evidence="1 6">Membrane</location>
        <topology evidence="1 6">Multi-pass membrane protein</topology>
    </subcellularLocation>
</comment>
<feature type="domain" description="Anoctamin transmembrane" evidence="7">
    <location>
        <begin position="35"/>
        <end position="501"/>
    </location>
</feature>
<dbReference type="GO" id="GO:0005254">
    <property type="term" value="F:chloride channel activity"/>
    <property type="evidence" value="ECO:0007669"/>
    <property type="project" value="TreeGrafter"/>
</dbReference>
<evidence type="ECO:0000313" key="8">
    <source>
        <dbReference type="EMBL" id="RNA15794.1"/>
    </source>
</evidence>
<keyword evidence="5 6" id="KW-0472">Membrane</keyword>
<dbReference type="PANTHER" id="PTHR12308:SF84">
    <property type="entry name" value="ANOCTAMIN"/>
    <property type="match status" value="1"/>
</dbReference>
<evidence type="ECO:0000256" key="5">
    <source>
        <dbReference type="ARBA" id="ARBA00023136"/>
    </source>
</evidence>
<protein>
    <recommendedName>
        <fullName evidence="6">Anoctamin</fullName>
    </recommendedName>
</protein>
<dbReference type="EMBL" id="REGN01004887">
    <property type="protein sequence ID" value="RNA15794.1"/>
    <property type="molecule type" value="Genomic_DNA"/>
</dbReference>
<evidence type="ECO:0000256" key="2">
    <source>
        <dbReference type="ARBA" id="ARBA00009671"/>
    </source>
</evidence>
<feature type="transmembrane region" description="Helical" evidence="6">
    <location>
        <begin position="377"/>
        <end position="396"/>
    </location>
</feature>
<keyword evidence="4 6" id="KW-1133">Transmembrane helix</keyword>
<proteinExistence type="inferred from homology"/>
<feature type="transmembrane region" description="Helical" evidence="6">
    <location>
        <begin position="47"/>
        <end position="65"/>
    </location>
</feature>
<dbReference type="InterPro" id="IPR049452">
    <property type="entry name" value="Anoctamin_TM"/>
</dbReference>
<feature type="transmembrane region" description="Helical" evidence="6">
    <location>
        <begin position="212"/>
        <end position="229"/>
    </location>
</feature>
<organism evidence="8 9">
    <name type="scientific">Brachionus plicatilis</name>
    <name type="common">Marine rotifer</name>
    <name type="synonym">Brachionus muelleri</name>
    <dbReference type="NCBI Taxonomy" id="10195"/>
    <lineage>
        <taxon>Eukaryota</taxon>
        <taxon>Metazoa</taxon>
        <taxon>Spiralia</taxon>
        <taxon>Gnathifera</taxon>
        <taxon>Rotifera</taxon>
        <taxon>Eurotatoria</taxon>
        <taxon>Monogononta</taxon>
        <taxon>Pseudotrocha</taxon>
        <taxon>Ploima</taxon>
        <taxon>Brachionidae</taxon>
        <taxon>Brachionus</taxon>
    </lineage>
</organism>
<dbReference type="AlphaFoldDB" id="A0A3M7QXF5"/>
<dbReference type="PANTHER" id="PTHR12308">
    <property type="entry name" value="ANOCTAMIN"/>
    <property type="match status" value="1"/>
</dbReference>
<gene>
    <name evidence="8" type="ORF">BpHYR1_047256</name>
</gene>
<dbReference type="GO" id="GO:0005886">
    <property type="term" value="C:plasma membrane"/>
    <property type="evidence" value="ECO:0007669"/>
    <property type="project" value="TreeGrafter"/>
</dbReference>
<comment type="similarity">
    <text evidence="2 6">Belongs to the anoctamin family.</text>
</comment>
<keyword evidence="3 6" id="KW-0812">Transmembrane</keyword>
<evidence type="ECO:0000256" key="3">
    <source>
        <dbReference type="ARBA" id="ARBA00022692"/>
    </source>
</evidence>
<evidence type="ECO:0000256" key="4">
    <source>
        <dbReference type="ARBA" id="ARBA00022989"/>
    </source>
</evidence>
<evidence type="ECO:0000256" key="6">
    <source>
        <dbReference type="RuleBase" id="RU280814"/>
    </source>
</evidence>
<feature type="non-terminal residue" evidence="8">
    <location>
        <position position="1"/>
    </location>
</feature>
<comment type="caution">
    <text evidence="8">The sequence shown here is derived from an EMBL/GenBank/DDBJ whole genome shotgun (WGS) entry which is preliminary data.</text>
</comment>
<sequence length="540" mass="63555">KEICDENLMGNRTMCPVCDNELSCKSWKLSDSCLYSKISYIIDNPLTVFYSIFMSIWAVLFIEFWKRKQYELQFEWDVIDFEKKNEPLRPDFENQVKRTRRNRITGEEELYVPPLTKFYRYILSVSMILLMMFLVLALVMGFILYRLSFIVAFPKDTDPNIVNLTTSISAGCINLFLIVLLNRFYSWLAVKLNDFELHPTDSKYEKALTIKMYLFEFVNYYASIFYIAFFKGKFKESKLIEKCDQSGCLSELCIQLAIIMIGKQIFNNIQEVLYPIVQNCLTKLTSSNKWHKNDHIQDWLKDYYLISWTNLTLFAEYLEMVIQYGFITIFAVAFPLGPLFSLMNNVIEIRIDAFKILTQYKRPLPKKAQDIGMWHRILSTISNLAVITNGLILAFTSDFIPRLVYKYSYENDPNHNNLKGYVEFTLSLDKHNSNGIEAECYYKDFRKPYDSESPYEYTSVFYHILAARVIFLVIFEHFVFSMVAVMHWIPDVPSIVQEKIDAENLIIQHALWESLPERVVSDQGKFTDNNLESRILIKDI</sequence>
<keyword evidence="9" id="KW-1185">Reference proteome</keyword>
<feature type="transmembrane region" description="Helical" evidence="6">
    <location>
        <begin position="161"/>
        <end position="181"/>
    </location>
</feature>
<dbReference type="Proteomes" id="UP000276133">
    <property type="component" value="Unassembled WGS sequence"/>
</dbReference>
<name>A0A3M7QXF5_BRAPC</name>
<dbReference type="OrthoDB" id="296386at2759"/>
<evidence type="ECO:0000259" key="7">
    <source>
        <dbReference type="Pfam" id="PF04547"/>
    </source>
</evidence>
<evidence type="ECO:0000313" key="9">
    <source>
        <dbReference type="Proteomes" id="UP000276133"/>
    </source>
</evidence>
<dbReference type="Pfam" id="PF04547">
    <property type="entry name" value="Anoctamin"/>
    <property type="match status" value="1"/>
</dbReference>
<feature type="transmembrane region" description="Helical" evidence="6">
    <location>
        <begin position="321"/>
        <end position="342"/>
    </location>
</feature>
<feature type="transmembrane region" description="Helical" evidence="6">
    <location>
        <begin position="121"/>
        <end position="145"/>
    </location>
</feature>